<feature type="region of interest" description="Disordered" evidence="1">
    <location>
        <begin position="317"/>
        <end position="384"/>
    </location>
</feature>
<feature type="compositionally biased region" description="Basic residues" evidence="1">
    <location>
        <begin position="134"/>
        <end position="146"/>
    </location>
</feature>
<sequence length="490" mass="54984">MTPTTSPAPSSLISDNETERSFSDTERFVARAGRAGSAESEVHNGWELDWIEDHKLDEASTRYYKLKFKGYPMAEWQPEDNVDALELVRCYWEHRDQGLPACIQAQQDLLKEIAERPDSEDSDNDGQPALRDRVKCHKQLKPRPRAGPRQDADADLAHSDSSTSGEEDDDEDRAPMSFQLITPTQFSLLPGYRLPSGTSTTYTYLAKNPEIKQLLKLISLEKDPDNTAADHCRRTVIRKLWRVSPFVKNLEEYVKPYSYIYRNPERAGKVRNLLGKMKQRESNQPATPSGRKGKIKLILTSSTRSQVRENVALDEGESFCGSRVSDPNSTTPLTSPNAQTEPPPKMMPPTHLVQNARPGGPAQRAKKTVEQNISPRPRQPERQVLDPEAQERIFIQANPGLKRKFIAPSPLTPSPSQSSAQYVLQLGHRHVKKSCLRRKSVIFMRGGEAYGEGPAGPTTPPYERLGYVSVSRSVILDANLCVQFVRSPSI</sequence>
<name>A0A2N5SAK1_9BASI</name>
<dbReference type="InterPro" id="IPR016197">
    <property type="entry name" value="Chromo-like_dom_sf"/>
</dbReference>
<dbReference type="Proteomes" id="UP000235392">
    <property type="component" value="Unassembled WGS sequence"/>
</dbReference>
<dbReference type="EMBL" id="PGCI01000970">
    <property type="protein sequence ID" value="PLW10259.1"/>
    <property type="molecule type" value="Genomic_DNA"/>
</dbReference>
<accession>A0A2N5SAK1</accession>
<feature type="compositionally biased region" description="Polar residues" evidence="1">
    <location>
        <begin position="325"/>
        <end position="340"/>
    </location>
</feature>
<evidence type="ECO:0000256" key="1">
    <source>
        <dbReference type="SAM" id="MobiDB-lite"/>
    </source>
</evidence>
<dbReference type="SUPFAM" id="SSF54160">
    <property type="entry name" value="Chromo domain-like"/>
    <property type="match status" value="1"/>
</dbReference>
<feature type="region of interest" description="Disordered" evidence="1">
    <location>
        <begin position="116"/>
        <end position="172"/>
    </location>
</feature>
<feature type="compositionally biased region" description="Basic and acidic residues" evidence="1">
    <location>
        <begin position="148"/>
        <end position="158"/>
    </location>
</feature>
<dbReference type="CDD" id="cd00024">
    <property type="entry name" value="CD_CSD"/>
    <property type="match status" value="1"/>
</dbReference>
<dbReference type="Gene3D" id="2.40.50.40">
    <property type="match status" value="1"/>
</dbReference>
<evidence type="ECO:0000313" key="3">
    <source>
        <dbReference type="Proteomes" id="UP000235392"/>
    </source>
</evidence>
<feature type="region of interest" description="Disordered" evidence="1">
    <location>
        <begin position="1"/>
        <end position="23"/>
    </location>
</feature>
<dbReference type="AlphaFoldDB" id="A0A2N5SAK1"/>
<protein>
    <recommendedName>
        <fullName evidence="4">Chromo domain-containing protein</fullName>
    </recommendedName>
</protein>
<evidence type="ECO:0008006" key="4">
    <source>
        <dbReference type="Google" id="ProtNLM"/>
    </source>
</evidence>
<feature type="compositionally biased region" description="Polar residues" evidence="1">
    <location>
        <begin position="1"/>
        <end position="15"/>
    </location>
</feature>
<organism evidence="2 3">
    <name type="scientific">Puccinia coronata f. sp. avenae</name>
    <dbReference type="NCBI Taxonomy" id="200324"/>
    <lineage>
        <taxon>Eukaryota</taxon>
        <taxon>Fungi</taxon>
        <taxon>Dikarya</taxon>
        <taxon>Basidiomycota</taxon>
        <taxon>Pucciniomycotina</taxon>
        <taxon>Pucciniomycetes</taxon>
        <taxon>Pucciniales</taxon>
        <taxon>Pucciniaceae</taxon>
        <taxon>Puccinia</taxon>
    </lineage>
</organism>
<proteinExistence type="predicted"/>
<reference evidence="2 3" key="1">
    <citation type="submission" date="2017-11" db="EMBL/GenBank/DDBJ databases">
        <title>De novo assembly and phasing of dikaryotic genomes from two isolates of Puccinia coronata f. sp. avenae, the causal agent of oat crown rust.</title>
        <authorList>
            <person name="Miller M.E."/>
            <person name="Zhang Y."/>
            <person name="Omidvar V."/>
            <person name="Sperschneider J."/>
            <person name="Schwessinger B."/>
            <person name="Raley C."/>
            <person name="Palmer J.M."/>
            <person name="Garnica D."/>
            <person name="Upadhyaya N."/>
            <person name="Rathjen J."/>
            <person name="Taylor J.M."/>
            <person name="Park R.F."/>
            <person name="Dodds P.N."/>
            <person name="Hirsch C.D."/>
            <person name="Kianian S.F."/>
            <person name="Figueroa M."/>
        </authorList>
    </citation>
    <scope>NUCLEOTIDE SEQUENCE [LARGE SCALE GENOMIC DNA]</scope>
    <source>
        <strain evidence="2">12SD80</strain>
    </source>
</reference>
<comment type="caution">
    <text evidence="2">The sequence shown here is derived from an EMBL/GenBank/DDBJ whole genome shotgun (WGS) entry which is preliminary data.</text>
</comment>
<gene>
    <name evidence="2" type="ORF">PCASD_21209</name>
</gene>
<evidence type="ECO:0000313" key="2">
    <source>
        <dbReference type="EMBL" id="PLW10259.1"/>
    </source>
</evidence>